<dbReference type="PROSITE" id="PS51257">
    <property type="entry name" value="PROKAR_LIPOPROTEIN"/>
    <property type="match status" value="1"/>
</dbReference>
<feature type="signal peptide" evidence="1">
    <location>
        <begin position="1"/>
        <end position="21"/>
    </location>
</feature>
<proteinExistence type="predicted"/>
<dbReference type="RefSeq" id="WP_106933241.1">
    <property type="nucleotide sequence ID" value="NZ_PYFT01000001.1"/>
</dbReference>
<organism evidence="2 3">
    <name type="scientific">Adhaeribacter arboris</name>
    <dbReference type="NCBI Taxonomy" id="2072846"/>
    <lineage>
        <taxon>Bacteria</taxon>
        <taxon>Pseudomonadati</taxon>
        <taxon>Bacteroidota</taxon>
        <taxon>Cytophagia</taxon>
        <taxon>Cytophagales</taxon>
        <taxon>Hymenobacteraceae</taxon>
        <taxon>Adhaeribacter</taxon>
    </lineage>
</organism>
<evidence type="ECO:0000313" key="3">
    <source>
        <dbReference type="Proteomes" id="UP000240357"/>
    </source>
</evidence>
<keyword evidence="3" id="KW-1185">Reference proteome</keyword>
<sequence length="203" mass="22677">MKTKALLLPFLFLFLSGCSRNLKPMGYFTVDTYAKPIEGKIQEPLTIVLPTDIKDTVMVSGQSIKALRVISFRKTVTNNLHATLSKNFTTVDFKDQKQATGLTLVIYRIRPYWGLKGASTSVYGTSGTTFSSPVKFITANFQYDLTLYRNGVKIISADGESVSEEAFSEKFEIHDVFKNGLKVMCESINKKVLTDETISMLTN</sequence>
<evidence type="ECO:0000313" key="2">
    <source>
        <dbReference type="EMBL" id="PSR57068.1"/>
    </source>
</evidence>
<evidence type="ECO:0000256" key="1">
    <source>
        <dbReference type="SAM" id="SignalP"/>
    </source>
</evidence>
<accession>A0A2T2YNJ2</accession>
<dbReference type="AlphaFoldDB" id="A0A2T2YNJ2"/>
<dbReference type="Proteomes" id="UP000240357">
    <property type="component" value="Unassembled WGS sequence"/>
</dbReference>
<feature type="chain" id="PRO_5015556230" description="Lipoprotein" evidence="1">
    <location>
        <begin position="22"/>
        <end position="203"/>
    </location>
</feature>
<dbReference type="OrthoDB" id="981940at2"/>
<comment type="caution">
    <text evidence="2">The sequence shown here is derived from an EMBL/GenBank/DDBJ whole genome shotgun (WGS) entry which is preliminary data.</text>
</comment>
<gene>
    <name evidence="2" type="ORF">AHMF7605_28090</name>
</gene>
<dbReference type="EMBL" id="PYFT01000001">
    <property type="protein sequence ID" value="PSR57068.1"/>
    <property type="molecule type" value="Genomic_DNA"/>
</dbReference>
<reference evidence="2 3" key="1">
    <citation type="submission" date="2018-03" db="EMBL/GenBank/DDBJ databases">
        <title>Adhaeribacter sp. HMF7605 Genome sequencing and assembly.</title>
        <authorList>
            <person name="Kang H."/>
            <person name="Kang J."/>
            <person name="Cha I."/>
            <person name="Kim H."/>
            <person name="Joh K."/>
        </authorList>
    </citation>
    <scope>NUCLEOTIDE SEQUENCE [LARGE SCALE GENOMIC DNA]</scope>
    <source>
        <strain evidence="2 3">HMF7605</strain>
    </source>
</reference>
<keyword evidence="1" id="KW-0732">Signal</keyword>
<evidence type="ECO:0008006" key="4">
    <source>
        <dbReference type="Google" id="ProtNLM"/>
    </source>
</evidence>
<name>A0A2T2YNJ2_9BACT</name>
<protein>
    <recommendedName>
        <fullName evidence="4">Lipoprotein</fullName>
    </recommendedName>
</protein>